<feature type="non-terminal residue" evidence="2">
    <location>
        <position position="149"/>
    </location>
</feature>
<dbReference type="GO" id="GO:0061599">
    <property type="term" value="F:molybdopterin molybdotransferase activity"/>
    <property type="evidence" value="ECO:0007669"/>
    <property type="project" value="TreeGrafter"/>
</dbReference>
<evidence type="ECO:0000259" key="1">
    <source>
        <dbReference type="Pfam" id="PF03453"/>
    </source>
</evidence>
<dbReference type="PANTHER" id="PTHR10192:SF5">
    <property type="entry name" value="GEPHYRIN"/>
    <property type="match status" value="1"/>
</dbReference>
<reference evidence="2" key="1">
    <citation type="journal article" date="2012" name="PLoS ONE">
        <title>Gene sets for utilization of primary and secondary nutrition supplies in the distal gut of endangered iberian lynx.</title>
        <authorList>
            <person name="Alcaide M."/>
            <person name="Messina E."/>
            <person name="Richter M."/>
            <person name="Bargiela R."/>
            <person name="Peplies J."/>
            <person name="Huws S.A."/>
            <person name="Newbold C.J."/>
            <person name="Golyshin P.N."/>
            <person name="Simon M.A."/>
            <person name="Lopez G."/>
            <person name="Yakimov M.M."/>
            <person name="Ferrer M."/>
        </authorList>
    </citation>
    <scope>NUCLEOTIDE SEQUENCE</scope>
</reference>
<gene>
    <name evidence="2" type="ORF">EVA_19535</name>
</gene>
<sequence>MSNAIRADFDQVIDHLRQTIQPLALAPIATPLLEAEGCILAQDICAQFDFPLFDNSAMDGFAIRSSDFAKDSPSVLTMPICGLATAGHPFEEEVPHGAALRVMTGAPIPPGLDAVIPIEQTEVIDQTVRFAPGLLTAGSNVRHQGEIFH</sequence>
<comment type="caution">
    <text evidence="2">The sequence shown here is derived from an EMBL/GenBank/DDBJ whole genome shotgun (WGS) entry which is preliminary data.</text>
</comment>
<dbReference type="EMBL" id="AMCI01007588">
    <property type="protein sequence ID" value="EJW92358.1"/>
    <property type="molecule type" value="Genomic_DNA"/>
</dbReference>
<dbReference type="Gene3D" id="3.90.105.10">
    <property type="entry name" value="Molybdopterin biosynthesis moea protein, domain 2"/>
    <property type="match status" value="1"/>
</dbReference>
<protein>
    <submittedName>
        <fullName evidence="2">Molybdopterin biosynthesis protein MoeA</fullName>
    </submittedName>
</protein>
<feature type="domain" description="MoeA N-terminal and linker" evidence="1">
    <location>
        <begin position="11"/>
        <end position="146"/>
    </location>
</feature>
<organism evidence="2">
    <name type="scientific">gut metagenome</name>
    <dbReference type="NCBI Taxonomy" id="749906"/>
    <lineage>
        <taxon>unclassified sequences</taxon>
        <taxon>metagenomes</taxon>
        <taxon>organismal metagenomes</taxon>
    </lineage>
</organism>
<proteinExistence type="predicted"/>
<name>J9FD63_9ZZZZ</name>
<dbReference type="GO" id="GO:0005829">
    <property type="term" value="C:cytosol"/>
    <property type="evidence" value="ECO:0007669"/>
    <property type="project" value="TreeGrafter"/>
</dbReference>
<evidence type="ECO:0000313" key="2">
    <source>
        <dbReference type="EMBL" id="EJW92358.1"/>
    </source>
</evidence>
<accession>J9FD63</accession>
<dbReference type="PANTHER" id="PTHR10192">
    <property type="entry name" value="MOLYBDOPTERIN BIOSYNTHESIS PROTEIN"/>
    <property type="match status" value="1"/>
</dbReference>
<dbReference type="InterPro" id="IPR036135">
    <property type="entry name" value="MoeA_linker/N_sf"/>
</dbReference>
<dbReference type="InterPro" id="IPR038987">
    <property type="entry name" value="MoeA-like"/>
</dbReference>
<dbReference type="SUPFAM" id="SSF63882">
    <property type="entry name" value="MoeA N-terminal region -like"/>
    <property type="match status" value="1"/>
</dbReference>
<dbReference type="Gene3D" id="2.170.190.11">
    <property type="entry name" value="Molybdopterin biosynthesis moea protein, domain 3"/>
    <property type="match status" value="1"/>
</dbReference>
<dbReference type="AlphaFoldDB" id="J9FD63"/>
<dbReference type="GO" id="GO:0006777">
    <property type="term" value="P:Mo-molybdopterin cofactor biosynthetic process"/>
    <property type="evidence" value="ECO:0007669"/>
    <property type="project" value="TreeGrafter"/>
</dbReference>
<dbReference type="Pfam" id="PF03453">
    <property type="entry name" value="MoeA_N"/>
    <property type="match status" value="1"/>
</dbReference>
<dbReference type="InterPro" id="IPR005110">
    <property type="entry name" value="MoeA_linker/N"/>
</dbReference>